<gene>
    <name evidence="1" type="ORF">E6K81_04475</name>
</gene>
<evidence type="ECO:0000313" key="2">
    <source>
        <dbReference type="Proteomes" id="UP000319771"/>
    </source>
</evidence>
<evidence type="ECO:0000313" key="1">
    <source>
        <dbReference type="EMBL" id="TMQ73496.1"/>
    </source>
</evidence>
<dbReference type="AlphaFoldDB" id="A0A538UC78"/>
<protein>
    <submittedName>
        <fullName evidence="1">Uncharacterized protein</fullName>
    </submittedName>
</protein>
<dbReference type="EMBL" id="VBPB01000067">
    <property type="protein sequence ID" value="TMQ73496.1"/>
    <property type="molecule type" value="Genomic_DNA"/>
</dbReference>
<accession>A0A538UC78</accession>
<name>A0A538UC78_UNCEI</name>
<sequence>MKKKPKAVRDALRPEYEFDYSTAVRAKHYRRLLKEGANVVVLDPDVAKAFRDSEAVSEALRSLLKMTAVTRRRRSRARRAAG</sequence>
<dbReference type="Proteomes" id="UP000319771">
    <property type="component" value="Unassembled WGS sequence"/>
</dbReference>
<proteinExistence type="predicted"/>
<organism evidence="1 2">
    <name type="scientific">Eiseniibacteriota bacterium</name>
    <dbReference type="NCBI Taxonomy" id="2212470"/>
    <lineage>
        <taxon>Bacteria</taxon>
        <taxon>Candidatus Eiseniibacteriota</taxon>
    </lineage>
</organism>
<reference evidence="1 2" key="1">
    <citation type="journal article" date="2019" name="Nat. Microbiol.">
        <title>Mediterranean grassland soil C-N compound turnover is dependent on rainfall and depth, and is mediated by genomically divergent microorganisms.</title>
        <authorList>
            <person name="Diamond S."/>
            <person name="Andeer P.F."/>
            <person name="Li Z."/>
            <person name="Crits-Christoph A."/>
            <person name="Burstein D."/>
            <person name="Anantharaman K."/>
            <person name="Lane K.R."/>
            <person name="Thomas B.C."/>
            <person name="Pan C."/>
            <person name="Northen T.R."/>
            <person name="Banfield J.F."/>
        </authorList>
    </citation>
    <scope>NUCLEOTIDE SEQUENCE [LARGE SCALE GENOMIC DNA]</scope>
    <source>
        <strain evidence="1">WS_11</strain>
    </source>
</reference>
<comment type="caution">
    <text evidence="1">The sequence shown here is derived from an EMBL/GenBank/DDBJ whole genome shotgun (WGS) entry which is preliminary data.</text>
</comment>